<protein>
    <submittedName>
        <fullName evidence="1">Uncharacterized protein</fullName>
    </submittedName>
</protein>
<proteinExistence type="predicted"/>
<dbReference type="EMBL" id="BOMG01000104">
    <property type="protein sequence ID" value="GID60170.1"/>
    <property type="molecule type" value="Genomic_DNA"/>
</dbReference>
<reference evidence="1 2" key="1">
    <citation type="submission" date="2021-01" db="EMBL/GenBank/DDBJ databases">
        <title>Whole genome shotgun sequence of Actinoplanes couchii NBRC 106145.</title>
        <authorList>
            <person name="Komaki H."/>
            <person name="Tamura T."/>
        </authorList>
    </citation>
    <scope>NUCLEOTIDE SEQUENCE [LARGE SCALE GENOMIC DNA]</scope>
    <source>
        <strain evidence="1 2">NBRC 106145</strain>
    </source>
</reference>
<sequence length="231" mass="25015">MGRLLSRSTGEQTRGRTVTSVNVVDRPVPIRACWLSWLAVNTADQAAVVRQLGLTDVRACTWATGADLVDKVAHSGEDRFSTVVVTPDLSGWTLVFGAWLGLPYLAATDRVTRHCEQLSARFGQAQAYFHSDYDGEAWLIAEHGTVLRRWVAEYPELALGEPFGVERRLLDTFGIPGRPEDLDPDDDPALSWAATWGGCWATTVAAEHSLDPTVIGPSTPSTGTVLIAGTP</sequence>
<comment type="caution">
    <text evidence="1">The sequence shown here is derived from an EMBL/GenBank/DDBJ whole genome shotgun (WGS) entry which is preliminary data.</text>
</comment>
<dbReference type="Proteomes" id="UP000612282">
    <property type="component" value="Unassembled WGS sequence"/>
</dbReference>
<keyword evidence="2" id="KW-1185">Reference proteome</keyword>
<evidence type="ECO:0000313" key="2">
    <source>
        <dbReference type="Proteomes" id="UP000612282"/>
    </source>
</evidence>
<accession>A0ABQ3XNX2</accession>
<organism evidence="1 2">
    <name type="scientific">Actinoplanes couchii</name>
    <dbReference type="NCBI Taxonomy" id="403638"/>
    <lineage>
        <taxon>Bacteria</taxon>
        <taxon>Bacillati</taxon>
        <taxon>Actinomycetota</taxon>
        <taxon>Actinomycetes</taxon>
        <taxon>Micromonosporales</taxon>
        <taxon>Micromonosporaceae</taxon>
        <taxon>Actinoplanes</taxon>
    </lineage>
</organism>
<gene>
    <name evidence="1" type="ORF">Aco03nite_085740</name>
</gene>
<name>A0ABQ3XNX2_9ACTN</name>
<evidence type="ECO:0000313" key="1">
    <source>
        <dbReference type="EMBL" id="GID60170.1"/>
    </source>
</evidence>